<comment type="caution">
    <text evidence="1">The sequence shown here is derived from an EMBL/GenBank/DDBJ whole genome shotgun (WGS) entry which is preliminary data.</text>
</comment>
<evidence type="ECO:0000313" key="1">
    <source>
        <dbReference type="EMBL" id="KAI4388867.1"/>
    </source>
</evidence>
<keyword evidence="2" id="KW-1185">Reference proteome</keyword>
<evidence type="ECO:0000313" key="2">
    <source>
        <dbReference type="Proteomes" id="UP001057402"/>
    </source>
</evidence>
<reference evidence="2" key="1">
    <citation type="journal article" date="2023" name="Front. Plant Sci.">
        <title>Chromosomal-level genome assembly of Melastoma candidum provides insights into trichome evolution.</title>
        <authorList>
            <person name="Zhong Y."/>
            <person name="Wu W."/>
            <person name="Sun C."/>
            <person name="Zou P."/>
            <person name="Liu Y."/>
            <person name="Dai S."/>
            <person name="Zhou R."/>
        </authorList>
    </citation>
    <scope>NUCLEOTIDE SEQUENCE [LARGE SCALE GENOMIC DNA]</scope>
</reference>
<name>A0ACB9SKY7_9MYRT</name>
<protein>
    <submittedName>
        <fullName evidence="1">Uncharacterized protein</fullName>
    </submittedName>
</protein>
<sequence length="996" mass="113215">MSAWTLAVFDGGVTRSSGRRGYDVFLSFRGEDTRLNFTDHLYSALVQRGIITFRDEESLERGGPISDRLSSAIEQSRHQAEEIKKIVRKIFLKLSSELPSELQIRVGIIPRAEKLMKKLSDGSDDSCIVGIVGMGGIGKTTIARFVYERIWVRFDGWSFLANIREMMGKKGILSLQERLLRDVLKDERIYIPDVNRGVEMIRYCLKSLKVLIVLDDVDNGDQLEALAGNNHWFGPGSRVIVTTRDVHLLEERGGDRFFCPDKLDDDEALRLFSLRAFKEDDPPEPYMELSRRFVKYSRGLPLALTVLGSFLYVRSIDEWRSMLNRLKKAPLAKITDVLKVTFDGLDGPEKEMFLDIACFFNGEYEDRVIRILDACDLDPQIGLRVLHDKCLIHYKRGKLRMHDLLIQMGEEIVREESPKEPGRRSRLWRLEDARDVLENNEGSGLVEGIYLPESSNKSAKRAAMSIDVHPEAFKKMRRLRFLKLWNGNIPNGLHYLPDELRYFEWHNYRSSSLPLDFHPRNLVELSLPYSLIRTLNFGPKPLKNLTRLDLSYSTWLIRCPDFRLLPNLEEIILTDCVRLSVINQSIDVLKRLHVLELSGCKALSRPAPKSAACLAPRLAPCLAPRPAPCPDRPAPCPVFPEIPKPPVLREEIMADWFKMVEEEKKDEKAAGLKEEEARPAPRPVPCRAPRSAPRPAPKSAAPCPAFPEIPKPPVLREEIMADWFKMLEEEKKDEKAAGLKEEEARPAPRPVPCQAPRSPPRPAPKLAAPCPVPKCPAPCPAFPEIPKPPVLREEIMADWFKMLEEEKKDEKAAGLKTPGDSSFPEQKGHMGRTRPPSAKDNPRWTGVRWLEMLSNFHLLRNLDLSNCDLPDYETIVDLSCLSSLQNLDLKYNRFTRVPFDISGLHGLVSLWLSYCENLEVLPELPRNVQMVAANHCPELRAMPDHTGLDCSEQCDISVINCPKLVSGGAEGLIKSILQKLLQIVLKEPDRGRTFKF</sequence>
<proteinExistence type="predicted"/>
<accession>A0ACB9SKY7</accession>
<dbReference type="Proteomes" id="UP001057402">
    <property type="component" value="Chromosome 1"/>
</dbReference>
<dbReference type="EMBL" id="CM042880">
    <property type="protein sequence ID" value="KAI4388867.1"/>
    <property type="molecule type" value="Genomic_DNA"/>
</dbReference>
<organism evidence="1 2">
    <name type="scientific">Melastoma candidum</name>
    <dbReference type="NCBI Taxonomy" id="119954"/>
    <lineage>
        <taxon>Eukaryota</taxon>
        <taxon>Viridiplantae</taxon>
        <taxon>Streptophyta</taxon>
        <taxon>Embryophyta</taxon>
        <taxon>Tracheophyta</taxon>
        <taxon>Spermatophyta</taxon>
        <taxon>Magnoliopsida</taxon>
        <taxon>eudicotyledons</taxon>
        <taxon>Gunneridae</taxon>
        <taxon>Pentapetalae</taxon>
        <taxon>rosids</taxon>
        <taxon>malvids</taxon>
        <taxon>Myrtales</taxon>
        <taxon>Melastomataceae</taxon>
        <taxon>Melastomatoideae</taxon>
        <taxon>Melastomateae</taxon>
        <taxon>Melastoma</taxon>
    </lineage>
</organism>
<gene>
    <name evidence="1" type="ORF">MLD38_001158</name>
</gene>